<dbReference type="Gene3D" id="1.25.40.10">
    <property type="entry name" value="Tetratricopeptide repeat domain"/>
    <property type="match status" value="1"/>
</dbReference>
<sequence>MNHFSTYSHVRLYVIAICSLLFLITGCQNNTLKYSLDEQQKIYIHETTKNYSGLIELYKTRLKQNDTELTRYKLAQAYYLSNDFDSAKRVLKPIISTSRDDHTLVLYGRVEAKLGQYQQALVHLEQALTINPKNGEGYNLKGIVLIKMKQYDAARYAFIQARDTFYDENKVINNLAMLSILNQEYAQAYKQLNVLYNKGYRNRALLHNILYTLVKLDHEQLAKTFCIEHKLSQNPTILIQELKQIEPINTIKFNEIVPEQEKNQKQFSFEKIAEQQKQLTANPKTAQKPIIVPKAVTKNSVAKTQSTIVAVRSGEHPTFSRITLETTHKLDKSHYLIEQLSPTKFRVTLYDVTLPAGGINYVKNRISNSNRDFLQVNTTLTAEKTLVIDIQTKQNSIVKDFYAGLSAKQKGHCFALDFYSINK</sequence>
<accession>A0ABP9NGL2</accession>
<dbReference type="Pfam" id="PF12895">
    <property type="entry name" value="ANAPC3"/>
    <property type="match status" value="1"/>
</dbReference>
<proteinExistence type="predicted"/>
<reference evidence="3" key="1">
    <citation type="journal article" date="2019" name="Int. J. Syst. Evol. Microbiol.">
        <title>The Global Catalogue of Microorganisms (GCM) 10K type strain sequencing project: providing services to taxonomists for standard genome sequencing and annotation.</title>
        <authorList>
            <consortium name="The Broad Institute Genomics Platform"/>
            <consortium name="The Broad Institute Genome Sequencing Center for Infectious Disease"/>
            <person name="Wu L."/>
            <person name="Ma J."/>
        </authorList>
    </citation>
    <scope>NUCLEOTIDE SEQUENCE [LARGE SCALE GENOMIC DNA]</scope>
    <source>
        <strain evidence="3">JCM 18050</strain>
    </source>
</reference>
<dbReference type="EMBL" id="BAABHY010000013">
    <property type="protein sequence ID" value="GAA5114683.1"/>
    <property type="molecule type" value="Genomic_DNA"/>
</dbReference>
<gene>
    <name evidence="2" type="ORF">GCM10023211_24530</name>
</gene>
<dbReference type="PROSITE" id="PS50005">
    <property type="entry name" value="TPR"/>
    <property type="match status" value="1"/>
</dbReference>
<organism evidence="2 3">
    <name type="scientific">Orbus sasakiae</name>
    <dbReference type="NCBI Taxonomy" id="1078475"/>
    <lineage>
        <taxon>Bacteria</taxon>
        <taxon>Pseudomonadati</taxon>
        <taxon>Pseudomonadota</taxon>
        <taxon>Gammaproteobacteria</taxon>
        <taxon>Orbales</taxon>
        <taxon>Orbaceae</taxon>
        <taxon>Orbus</taxon>
    </lineage>
</organism>
<keyword evidence="3" id="KW-1185">Reference proteome</keyword>
<evidence type="ECO:0000313" key="2">
    <source>
        <dbReference type="EMBL" id="GAA5114683.1"/>
    </source>
</evidence>
<feature type="repeat" description="TPR" evidence="1">
    <location>
        <begin position="101"/>
        <end position="134"/>
    </location>
</feature>
<dbReference type="InterPro" id="IPR019734">
    <property type="entry name" value="TPR_rpt"/>
</dbReference>
<dbReference type="SMART" id="SM00028">
    <property type="entry name" value="TPR"/>
    <property type="match status" value="3"/>
</dbReference>
<name>A0ABP9NGL2_9GAMM</name>
<evidence type="ECO:0000256" key="1">
    <source>
        <dbReference type="PROSITE-ProRule" id="PRU00339"/>
    </source>
</evidence>
<dbReference type="Proteomes" id="UP001500171">
    <property type="component" value="Unassembled WGS sequence"/>
</dbReference>
<dbReference type="InterPro" id="IPR011990">
    <property type="entry name" value="TPR-like_helical_dom_sf"/>
</dbReference>
<comment type="caution">
    <text evidence="2">The sequence shown here is derived from an EMBL/GenBank/DDBJ whole genome shotgun (WGS) entry which is preliminary data.</text>
</comment>
<dbReference type="SUPFAM" id="SSF48452">
    <property type="entry name" value="TPR-like"/>
    <property type="match status" value="1"/>
</dbReference>
<protein>
    <recommendedName>
        <fullName evidence="4">Tight adherence protein D</fullName>
    </recommendedName>
</protein>
<keyword evidence="1" id="KW-0802">TPR repeat</keyword>
<dbReference type="RefSeq" id="WP_345492681.1">
    <property type="nucleotide sequence ID" value="NZ_BAABHY010000013.1"/>
</dbReference>
<evidence type="ECO:0008006" key="4">
    <source>
        <dbReference type="Google" id="ProtNLM"/>
    </source>
</evidence>
<evidence type="ECO:0000313" key="3">
    <source>
        <dbReference type="Proteomes" id="UP001500171"/>
    </source>
</evidence>